<name>A0AAJ0MKY2_9PEZI</name>
<evidence type="ECO:0000313" key="1">
    <source>
        <dbReference type="EMBL" id="KAK3364294.1"/>
    </source>
</evidence>
<dbReference type="Proteomes" id="UP001275084">
    <property type="component" value="Unassembled WGS sequence"/>
</dbReference>
<proteinExistence type="predicted"/>
<reference evidence="1" key="2">
    <citation type="submission" date="2023-06" db="EMBL/GenBank/DDBJ databases">
        <authorList>
            <consortium name="Lawrence Berkeley National Laboratory"/>
            <person name="Haridas S."/>
            <person name="Hensen N."/>
            <person name="Bonometti L."/>
            <person name="Westerberg I."/>
            <person name="Brannstrom I.O."/>
            <person name="Guillou S."/>
            <person name="Cros-Aarteil S."/>
            <person name="Calhoun S."/>
            <person name="Kuo A."/>
            <person name="Mondo S."/>
            <person name="Pangilinan J."/>
            <person name="Riley R."/>
            <person name="Labutti K."/>
            <person name="Andreopoulos B."/>
            <person name="Lipzen A."/>
            <person name="Chen C."/>
            <person name="Yanf M."/>
            <person name="Daum C."/>
            <person name="Ng V."/>
            <person name="Clum A."/>
            <person name="Steindorff A."/>
            <person name="Ohm R."/>
            <person name="Martin F."/>
            <person name="Silar P."/>
            <person name="Natvig D."/>
            <person name="Lalanne C."/>
            <person name="Gautier V."/>
            <person name="Ament-Velasquez S.L."/>
            <person name="Kruys A."/>
            <person name="Hutchinson M.I."/>
            <person name="Powell A.J."/>
            <person name="Barry K."/>
            <person name="Miller A.N."/>
            <person name="Grigoriev I.V."/>
            <person name="Debuchy R."/>
            <person name="Gladieux P."/>
            <person name="Thoren M.H."/>
            <person name="Johannesson H."/>
        </authorList>
    </citation>
    <scope>NUCLEOTIDE SEQUENCE</scope>
    <source>
        <strain evidence="1">CBS 955.72</strain>
    </source>
</reference>
<sequence>MDCTSTADLERLKAYVHGGTSYEFPLFGHVSDQGKKIDFFLKMGGVMGSSIRPGDREETLDYESLLGRQAYLDDMAARAMNVFECWLSGNNLPESNTIPSYFVPLGEVYAVTRRREDDNLTAAEKVASTNFFLFLDISRPAKSLWLMYRYEQHPSTRKEHAIMEIPFKRKQSSAMFTDKKEFDTLCLLSNIQKWEAWNKDMLEDGEFDKALGKGDAVRLKPLFTVPLLAEMKAALQGAWRKEWVNHQLS</sequence>
<organism evidence="1 2">
    <name type="scientific">Lasiosphaeria hispida</name>
    <dbReference type="NCBI Taxonomy" id="260671"/>
    <lineage>
        <taxon>Eukaryota</taxon>
        <taxon>Fungi</taxon>
        <taxon>Dikarya</taxon>
        <taxon>Ascomycota</taxon>
        <taxon>Pezizomycotina</taxon>
        <taxon>Sordariomycetes</taxon>
        <taxon>Sordariomycetidae</taxon>
        <taxon>Sordariales</taxon>
        <taxon>Lasiosphaeriaceae</taxon>
        <taxon>Lasiosphaeria</taxon>
    </lineage>
</organism>
<evidence type="ECO:0000313" key="2">
    <source>
        <dbReference type="Proteomes" id="UP001275084"/>
    </source>
</evidence>
<reference evidence="1" key="1">
    <citation type="journal article" date="2023" name="Mol. Phylogenet. Evol.">
        <title>Genome-scale phylogeny and comparative genomics of the fungal order Sordariales.</title>
        <authorList>
            <person name="Hensen N."/>
            <person name="Bonometti L."/>
            <person name="Westerberg I."/>
            <person name="Brannstrom I.O."/>
            <person name="Guillou S."/>
            <person name="Cros-Aarteil S."/>
            <person name="Calhoun S."/>
            <person name="Haridas S."/>
            <person name="Kuo A."/>
            <person name="Mondo S."/>
            <person name="Pangilinan J."/>
            <person name="Riley R."/>
            <person name="LaButti K."/>
            <person name="Andreopoulos B."/>
            <person name="Lipzen A."/>
            <person name="Chen C."/>
            <person name="Yan M."/>
            <person name="Daum C."/>
            <person name="Ng V."/>
            <person name="Clum A."/>
            <person name="Steindorff A."/>
            <person name="Ohm R.A."/>
            <person name="Martin F."/>
            <person name="Silar P."/>
            <person name="Natvig D.O."/>
            <person name="Lalanne C."/>
            <person name="Gautier V."/>
            <person name="Ament-Velasquez S.L."/>
            <person name="Kruys A."/>
            <person name="Hutchinson M.I."/>
            <person name="Powell A.J."/>
            <person name="Barry K."/>
            <person name="Miller A.N."/>
            <person name="Grigoriev I.V."/>
            <person name="Debuchy R."/>
            <person name="Gladieux P."/>
            <person name="Hiltunen Thoren M."/>
            <person name="Johannesson H."/>
        </authorList>
    </citation>
    <scope>NUCLEOTIDE SEQUENCE</scope>
    <source>
        <strain evidence="1">CBS 955.72</strain>
    </source>
</reference>
<comment type="caution">
    <text evidence="1">The sequence shown here is derived from an EMBL/GenBank/DDBJ whole genome shotgun (WGS) entry which is preliminary data.</text>
</comment>
<keyword evidence="2" id="KW-1185">Reference proteome</keyword>
<gene>
    <name evidence="1" type="ORF">B0T25DRAFT_529726</name>
</gene>
<accession>A0AAJ0MKY2</accession>
<dbReference type="AlphaFoldDB" id="A0AAJ0MKY2"/>
<dbReference type="EMBL" id="JAUIQD010000001">
    <property type="protein sequence ID" value="KAK3364294.1"/>
    <property type="molecule type" value="Genomic_DNA"/>
</dbReference>
<protein>
    <submittedName>
        <fullName evidence="1">Uncharacterized protein</fullName>
    </submittedName>
</protein>